<evidence type="ECO:0000313" key="8">
    <source>
        <dbReference type="Proteomes" id="UP001353858"/>
    </source>
</evidence>
<evidence type="ECO:0000256" key="3">
    <source>
        <dbReference type="ARBA" id="ARBA00022801"/>
    </source>
</evidence>
<dbReference type="EMBL" id="JARPUR010000007">
    <property type="protein sequence ID" value="KAK4872823.1"/>
    <property type="molecule type" value="Genomic_DNA"/>
</dbReference>
<comment type="caution">
    <text evidence="7">The sequence shown here is derived from an EMBL/GenBank/DDBJ whole genome shotgun (WGS) entry which is preliminary data.</text>
</comment>
<evidence type="ECO:0000256" key="2">
    <source>
        <dbReference type="ARBA" id="ARBA00022670"/>
    </source>
</evidence>
<keyword evidence="8" id="KW-1185">Reference proteome</keyword>
<dbReference type="InterPro" id="IPR050430">
    <property type="entry name" value="Peptidase_S1"/>
</dbReference>
<organism evidence="7 8">
    <name type="scientific">Aquatica leii</name>
    <dbReference type="NCBI Taxonomy" id="1421715"/>
    <lineage>
        <taxon>Eukaryota</taxon>
        <taxon>Metazoa</taxon>
        <taxon>Ecdysozoa</taxon>
        <taxon>Arthropoda</taxon>
        <taxon>Hexapoda</taxon>
        <taxon>Insecta</taxon>
        <taxon>Pterygota</taxon>
        <taxon>Neoptera</taxon>
        <taxon>Endopterygota</taxon>
        <taxon>Coleoptera</taxon>
        <taxon>Polyphaga</taxon>
        <taxon>Elateriformia</taxon>
        <taxon>Elateroidea</taxon>
        <taxon>Lampyridae</taxon>
        <taxon>Luciolinae</taxon>
        <taxon>Aquatica</taxon>
    </lineage>
</organism>
<name>A0AAN7QC41_9COLE</name>
<evidence type="ECO:0000256" key="1">
    <source>
        <dbReference type="ARBA" id="ARBA00007664"/>
    </source>
</evidence>
<keyword evidence="5" id="KW-1015">Disulfide bond</keyword>
<evidence type="ECO:0000256" key="5">
    <source>
        <dbReference type="ARBA" id="ARBA00023157"/>
    </source>
</evidence>
<dbReference type="PANTHER" id="PTHR24276">
    <property type="entry name" value="POLYSERASE-RELATED"/>
    <property type="match status" value="1"/>
</dbReference>
<dbReference type="SUPFAM" id="SSF50494">
    <property type="entry name" value="Trypsin-like serine proteases"/>
    <property type="match status" value="1"/>
</dbReference>
<dbReference type="InterPro" id="IPR001314">
    <property type="entry name" value="Peptidase_S1A"/>
</dbReference>
<proteinExistence type="inferred from homology"/>
<dbReference type="FunFam" id="2.40.10.10:FF:000068">
    <property type="entry name" value="transmembrane protease serine 2"/>
    <property type="match status" value="1"/>
</dbReference>
<dbReference type="Proteomes" id="UP001353858">
    <property type="component" value="Unassembled WGS sequence"/>
</dbReference>
<dbReference type="InterPro" id="IPR043504">
    <property type="entry name" value="Peptidase_S1_PA_chymotrypsin"/>
</dbReference>
<evidence type="ECO:0000259" key="6">
    <source>
        <dbReference type="PROSITE" id="PS50240"/>
    </source>
</evidence>
<dbReference type="Gene3D" id="2.40.10.10">
    <property type="entry name" value="Trypsin-like serine proteases"/>
    <property type="match status" value="1"/>
</dbReference>
<dbReference type="GO" id="GO:0006508">
    <property type="term" value="P:proteolysis"/>
    <property type="evidence" value="ECO:0007669"/>
    <property type="project" value="UniProtKB-KW"/>
</dbReference>
<keyword evidence="4" id="KW-0720">Serine protease</keyword>
<dbReference type="PROSITE" id="PS50240">
    <property type="entry name" value="TRYPSIN_DOM"/>
    <property type="match status" value="1"/>
</dbReference>
<dbReference type="CDD" id="cd00190">
    <property type="entry name" value="Tryp_SPc"/>
    <property type="match status" value="1"/>
</dbReference>
<dbReference type="InterPro" id="IPR001254">
    <property type="entry name" value="Trypsin_dom"/>
</dbReference>
<dbReference type="SMART" id="SM00020">
    <property type="entry name" value="Tryp_SPc"/>
    <property type="match status" value="1"/>
</dbReference>
<gene>
    <name evidence="7" type="ORF">RN001_014852</name>
</gene>
<protein>
    <recommendedName>
        <fullName evidence="6">Peptidase S1 domain-containing protein</fullName>
    </recommendedName>
</protein>
<sequence>MHNAFNLAETLANPSNKIIGGFAATEGQFPHQVSIRKVTNVHLCGGSIISPNWVLTAASCTTGADNIVVIVGTIYLSSTGRIHTVSERIRHEAFDMNTKQNDIALLRLLTSIFFSDYVKSIRLANAEPYDYADCQIAGWGVKTNPPAAYPNQLQYTNTLKFPLGTCMGLLFGRPVFSTNLCTMQEYVEGTCDGDAGGALICNNEQVGISSWQGSCETVLPSVYTNVASYRSWIREHSGI</sequence>
<dbReference type="PANTHER" id="PTHR24276:SF98">
    <property type="entry name" value="FI18310P1-RELATED"/>
    <property type="match status" value="1"/>
</dbReference>
<keyword evidence="2" id="KW-0645">Protease</keyword>
<dbReference type="InterPro" id="IPR009003">
    <property type="entry name" value="Peptidase_S1_PA"/>
</dbReference>
<comment type="similarity">
    <text evidence="1">Belongs to the peptidase S1 family.</text>
</comment>
<feature type="domain" description="Peptidase S1" evidence="6">
    <location>
        <begin position="18"/>
        <end position="238"/>
    </location>
</feature>
<reference evidence="8" key="1">
    <citation type="submission" date="2023-01" db="EMBL/GenBank/DDBJ databases">
        <title>Key to firefly adult light organ development and bioluminescence: homeobox transcription factors regulate luciferase expression and transportation to peroxisome.</title>
        <authorList>
            <person name="Fu X."/>
        </authorList>
    </citation>
    <scope>NUCLEOTIDE SEQUENCE [LARGE SCALE GENOMIC DNA]</scope>
</reference>
<dbReference type="Pfam" id="PF00089">
    <property type="entry name" value="Trypsin"/>
    <property type="match status" value="1"/>
</dbReference>
<evidence type="ECO:0000313" key="7">
    <source>
        <dbReference type="EMBL" id="KAK4872823.1"/>
    </source>
</evidence>
<accession>A0AAN7QC41</accession>
<dbReference type="AlphaFoldDB" id="A0AAN7QC41"/>
<keyword evidence="3" id="KW-0378">Hydrolase</keyword>
<dbReference type="PRINTS" id="PR00722">
    <property type="entry name" value="CHYMOTRYPSIN"/>
</dbReference>
<dbReference type="GO" id="GO:0004252">
    <property type="term" value="F:serine-type endopeptidase activity"/>
    <property type="evidence" value="ECO:0007669"/>
    <property type="project" value="InterPro"/>
</dbReference>
<evidence type="ECO:0000256" key="4">
    <source>
        <dbReference type="ARBA" id="ARBA00022825"/>
    </source>
</evidence>